<dbReference type="Pfam" id="PF07603">
    <property type="entry name" value="Lcl_C"/>
    <property type="match status" value="2"/>
</dbReference>
<evidence type="ECO:0000256" key="2">
    <source>
        <dbReference type="SAM" id="SignalP"/>
    </source>
</evidence>
<evidence type="ECO:0000313" key="4">
    <source>
        <dbReference type="EMBL" id="MDO5977011.1"/>
    </source>
</evidence>
<proteinExistence type="predicted"/>
<feature type="signal peptide" evidence="2">
    <location>
        <begin position="1"/>
        <end position="28"/>
    </location>
</feature>
<comment type="caution">
    <text evidence="4">The sequence shown here is derived from an EMBL/GenBank/DDBJ whole genome shotgun (WGS) entry which is preliminary data.</text>
</comment>
<feature type="domain" description="Lcl C-terminal" evidence="3">
    <location>
        <begin position="263"/>
        <end position="379"/>
    </location>
</feature>
<name>A0ABT8WUZ5_9FLAO</name>
<organism evidence="4 5">
    <name type="scientific">Flavivirga jejuensis</name>
    <dbReference type="NCBI Taxonomy" id="870487"/>
    <lineage>
        <taxon>Bacteria</taxon>
        <taxon>Pseudomonadati</taxon>
        <taxon>Bacteroidota</taxon>
        <taxon>Flavobacteriia</taxon>
        <taxon>Flavobacteriales</taxon>
        <taxon>Flavobacteriaceae</taxon>
        <taxon>Flavivirga</taxon>
    </lineage>
</organism>
<reference evidence="4" key="1">
    <citation type="submission" date="2023-07" db="EMBL/GenBank/DDBJ databases">
        <title>Two novel species in the genus Flavivirga.</title>
        <authorList>
            <person name="Kwon K."/>
        </authorList>
    </citation>
    <scope>NUCLEOTIDE SEQUENCE</scope>
    <source>
        <strain evidence="4">KACC 14158</strain>
    </source>
</reference>
<feature type="region of interest" description="Disordered" evidence="1">
    <location>
        <begin position="387"/>
        <end position="414"/>
    </location>
</feature>
<keyword evidence="5" id="KW-1185">Reference proteome</keyword>
<dbReference type="PROSITE" id="PS51257">
    <property type="entry name" value="PROKAR_LIPOPROTEIN"/>
    <property type="match status" value="1"/>
</dbReference>
<dbReference type="EMBL" id="JAUOEL010000011">
    <property type="protein sequence ID" value="MDO5977011.1"/>
    <property type="molecule type" value="Genomic_DNA"/>
</dbReference>
<dbReference type="InterPro" id="IPR011460">
    <property type="entry name" value="Lcl_C"/>
</dbReference>
<feature type="domain" description="Lcl C-terminal" evidence="3">
    <location>
        <begin position="96"/>
        <end position="230"/>
    </location>
</feature>
<evidence type="ECO:0000259" key="3">
    <source>
        <dbReference type="Pfam" id="PF07603"/>
    </source>
</evidence>
<feature type="chain" id="PRO_5046352207" evidence="2">
    <location>
        <begin position="29"/>
        <end position="430"/>
    </location>
</feature>
<gene>
    <name evidence="4" type="ORF">Q4Q40_22665</name>
</gene>
<evidence type="ECO:0000313" key="5">
    <source>
        <dbReference type="Proteomes" id="UP001176806"/>
    </source>
</evidence>
<dbReference type="PANTHER" id="PTHR35812">
    <property type="entry name" value="LIPOPROTEIN"/>
    <property type="match status" value="1"/>
</dbReference>
<dbReference type="RefSeq" id="WP_303304344.1">
    <property type="nucleotide sequence ID" value="NZ_BAABDA010000003.1"/>
</dbReference>
<evidence type="ECO:0000256" key="1">
    <source>
        <dbReference type="SAM" id="MobiDB-lite"/>
    </source>
</evidence>
<accession>A0ABT8WUZ5</accession>
<protein>
    <submittedName>
        <fullName evidence="4">DUF1566 domain-containing protein</fullName>
    </submittedName>
</protein>
<dbReference type="Proteomes" id="UP001176806">
    <property type="component" value="Unassembled WGS sequence"/>
</dbReference>
<dbReference type="PANTHER" id="PTHR35812:SF1">
    <property type="entry name" value="LIPOPROTEIN"/>
    <property type="match status" value="1"/>
</dbReference>
<keyword evidence="2" id="KW-0732">Signal</keyword>
<sequence>MTQIIKFKKFTTILFASFFILVTFTACSDDDTGITENDDTEENLPDISGFPIVGTNQTKFFNNTTETTTQSVGDDFYGQNANYPGTTPSYEDNGDETVTDMVTGLMWQQSFDHNGDGSIDVDDKLSYTDVLAVVDTTTTGGYTDWRVPTIKEMYSLMMFSGRDISSVEGDNTTGLIPFINTDYFDFDYGDTSAMERLIDVQCATTAVYVSDEVDETVFGVNLADGRIKGYGTGFNNGDKLYNYLLVRGRETYGINEYTDNGDGTITDAATGLMWMQDDSNTSMVWQDAITYAENFEYAGFTDWRLPDAKELQGIVDYTKSPATTNSATIDDVFNSTVIENEAGEDDYPWYWSSTTHEAESDGMEGGWGVYLAFGRCMGNMGTDTWSDVHGAGAQRSDPKGGDPSEFENGHGPQGDAIRIYNYARLVRDVN</sequence>